<dbReference type="Gene3D" id="2.60.40.10">
    <property type="entry name" value="Immunoglobulins"/>
    <property type="match status" value="6"/>
</dbReference>
<accession>A0ABX3NZ17</accession>
<gene>
    <name evidence="7" type="ORF">A4D02_28240</name>
</gene>
<evidence type="ECO:0000256" key="3">
    <source>
        <dbReference type="ARBA" id="ARBA00022737"/>
    </source>
</evidence>
<comment type="caution">
    <text evidence="7">The sequence shown here is derived from an EMBL/GenBank/DDBJ whole genome shotgun (WGS) entry which is preliminary data.</text>
</comment>
<proteinExistence type="predicted"/>
<dbReference type="CDD" id="cd00146">
    <property type="entry name" value="PKD"/>
    <property type="match status" value="3"/>
</dbReference>
<feature type="domain" description="PKD" evidence="6">
    <location>
        <begin position="1184"/>
        <end position="1247"/>
    </location>
</feature>
<dbReference type="PANTHER" id="PTHR46730">
    <property type="entry name" value="POLYCYSTIN-1"/>
    <property type="match status" value="1"/>
</dbReference>
<dbReference type="EMBL" id="LWBO01000010">
    <property type="protein sequence ID" value="OQP49488.1"/>
    <property type="molecule type" value="Genomic_DNA"/>
</dbReference>
<keyword evidence="5" id="KW-0472">Membrane</keyword>
<dbReference type="SMART" id="SM00089">
    <property type="entry name" value="PKD"/>
    <property type="match status" value="6"/>
</dbReference>
<keyword evidence="3" id="KW-0677">Repeat</keyword>
<organism evidence="7 8">
    <name type="scientific">Niastella koreensis</name>
    <dbReference type="NCBI Taxonomy" id="354356"/>
    <lineage>
        <taxon>Bacteria</taxon>
        <taxon>Pseudomonadati</taxon>
        <taxon>Bacteroidota</taxon>
        <taxon>Chitinophagia</taxon>
        <taxon>Chitinophagales</taxon>
        <taxon>Chitinophagaceae</taxon>
        <taxon>Niastella</taxon>
    </lineage>
</organism>
<dbReference type="Pfam" id="PF17517">
    <property type="entry name" value="IgGFc_binding"/>
    <property type="match status" value="1"/>
</dbReference>
<feature type="domain" description="PKD" evidence="6">
    <location>
        <begin position="1104"/>
        <end position="1154"/>
    </location>
</feature>
<dbReference type="InterPro" id="IPR022409">
    <property type="entry name" value="PKD/Chitinase_dom"/>
</dbReference>
<evidence type="ECO:0000256" key="4">
    <source>
        <dbReference type="ARBA" id="ARBA00022989"/>
    </source>
</evidence>
<feature type="domain" description="PKD" evidence="6">
    <location>
        <begin position="642"/>
        <end position="729"/>
    </location>
</feature>
<name>A0ABX3NZ17_9BACT</name>
<feature type="domain" description="PKD" evidence="6">
    <location>
        <begin position="987"/>
        <end position="1071"/>
    </location>
</feature>
<keyword evidence="2" id="KW-0812">Transmembrane</keyword>
<dbReference type="RefSeq" id="WP_014220124.1">
    <property type="nucleotide sequence ID" value="NZ_LWBO01000010.1"/>
</dbReference>
<dbReference type="InterPro" id="IPR035234">
    <property type="entry name" value="IgGFc-bd_N"/>
</dbReference>
<dbReference type="InterPro" id="IPR013783">
    <property type="entry name" value="Ig-like_fold"/>
</dbReference>
<dbReference type="Proteomes" id="UP000192277">
    <property type="component" value="Unassembled WGS sequence"/>
</dbReference>
<evidence type="ECO:0000259" key="6">
    <source>
        <dbReference type="PROSITE" id="PS50093"/>
    </source>
</evidence>
<keyword evidence="8" id="KW-1185">Reference proteome</keyword>
<comment type="subcellular location">
    <subcellularLocation>
        <location evidence="1">Membrane</location>
        <topology evidence="1">Multi-pass membrane protein</topology>
    </subcellularLocation>
</comment>
<dbReference type="InterPro" id="IPR000601">
    <property type="entry name" value="PKD_dom"/>
</dbReference>
<reference evidence="7 8" key="1">
    <citation type="submission" date="2016-04" db="EMBL/GenBank/DDBJ databases">
        <authorList>
            <person name="Chen L."/>
            <person name="Zhuang W."/>
            <person name="Wang G."/>
        </authorList>
    </citation>
    <scope>NUCLEOTIDE SEQUENCE [LARGE SCALE GENOMIC DNA]</scope>
    <source>
        <strain evidence="8">GR20</strain>
    </source>
</reference>
<dbReference type="PROSITE" id="PS50093">
    <property type="entry name" value="PKD"/>
    <property type="match status" value="5"/>
</dbReference>
<evidence type="ECO:0000256" key="2">
    <source>
        <dbReference type="ARBA" id="ARBA00022692"/>
    </source>
</evidence>
<feature type="domain" description="PKD" evidence="6">
    <location>
        <begin position="843"/>
        <end position="876"/>
    </location>
</feature>
<evidence type="ECO:0000256" key="5">
    <source>
        <dbReference type="ARBA" id="ARBA00023136"/>
    </source>
</evidence>
<dbReference type="NCBIfam" id="TIGR04131">
    <property type="entry name" value="Bac_Flav_CTERM"/>
    <property type="match status" value="1"/>
</dbReference>
<evidence type="ECO:0000256" key="1">
    <source>
        <dbReference type="ARBA" id="ARBA00004141"/>
    </source>
</evidence>
<dbReference type="PANTHER" id="PTHR46730:SF1">
    <property type="entry name" value="PLAT DOMAIN-CONTAINING PROTEIN"/>
    <property type="match status" value="1"/>
</dbReference>
<protein>
    <recommendedName>
        <fullName evidence="6">PKD domain-containing protein</fullName>
    </recommendedName>
</protein>
<dbReference type="SUPFAM" id="SSF49299">
    <property type="entry name" value="PKD domain"/>
    <property type="match status" value="6"/>
</dbReference>
<dbReference type="Pfam" id="PF13585">
    <property type="entry name" value="CHU_C"/>
    <property type="match status" value="1"/>
</dbReference>
<dbReference type="InterPro" id="IPR035986">
    <property type="entry name" value="PKD_dom_sf"/>
</dbReference>
<dbReference type="InterPro" id="IPR026341">
    <property type="entry name" value="T9SS_type_B"/>
</dbReference>
<keyword evidence="4" id="KW-1133">Transmembrane helix</keyword>
<sequence length="1411" mass="149413">MQILYRWIVSIIVLLVTIGVQAQNVSNRGTEFWVGYGHHQFMEQGSNNMNMVLYLSAEDQPATVTVTLDSSGPFVATWWRKTYTIPAYTVIKSDIIPKGPVNVPAVTGEPLSDPNYDARLFSDPPPAGTGGAGVFRKKGIHIESNVPIVAYAHIYGSASSGATMLLPVTAWGYSYVSLNSKQEYASDCYNWVYVIASKDNTVIQVTPSVLTRAQDKTGLQPGVSSTITLMKGQIYQVVGANDGADANGNGGNAGTGKQLTGTIVRSMANGANDCNPIAVFAGSSRTANPASCGSGGGDNDNQQLFPQHAWGKRYLTAPFSGSSTPLSFARSTYKIAVRDPATVVKVNNQLITGAPYNAPLTNGNYYVFESSTADLIEADKPIEVMQFMTGGGCLGNGGLGDPEMVVLSPVEQAIKRVGLFRNNYQSISVNYVTVIVPSLGIGSLRIGGSGTFSAQYPHPNIPGYTVVIKRWDAPLPPAAPLGQCLITCDSAFTGITYGLGSVESYAYNVGTYLNNLNAVGSVHNEPDTTNGGKNPHQFTCVNTPVKLSALIRYQPLKLVWNISTLGGVVTPNANVTLDPASSAYDGTVVVNGITYYKYTLPGTYVFNTPGTYTIPIKSTSLSLDGCNNSEELKISIEVKPKPTADFTFSHPTGCIKDTVSFTGPASTGTYTIGQWKWTFPDATTAGTQNPTKLFTTAGAQNVQLSVVTNDGCVADVAKSLTVFAPPVTTLSATPLSVCEDGSITYSETSSYGGPVPITTWYWDYGNNTNTSANNNNSQTVVYPKYGTYTAKHVAKVSNACVSDTATAPVTVYAKPKAGFSYPAGCLPDNGIVQFTDTTKVPDGQALSSWSWNFGDPNATPTNPNTATVQNPTHTYAFGNYTIQFSVTTANGCTNNISVPATFSLRPKLNYPALNAICANQSTAISVATATVTNGVPGTGVYSGPGTTPAGNFTPSVAGAGTHTITYTFTTTAGCIESITNTITVYPKPVGIFTGSPDVCLNESVTFTDQSTIASGAITTWRWDLGDGNWVSKNTNTAFTHTWATNNTYVIKLVAVSDRGCASDTTTAPVTVHPLPVTDFSLPAVVCMPGGAAEFKNATTVADNSALSYTWNFGDNSAVSHATDASHVYSASGSYAVNLQATSAFGCTKNVTKTLQSFYNKPVAAFSVAPDTLCQGSNTEFSDASTTTNSPIQQWSWDFGDGSSSTKKDPVIKYQQPGNYTVQLKVTNGVGCVSAAFTKQVVVYLQPVIDAGPSFTVPQGTVIQFNPTANDSSVLSFHWSPGTGLSNPNTLRPLLQAMVDETYTLTAIGEGQCIATDDLKVKILKPVLVPNAFSPNGDGIHDTWNISNLSDYPGCTVEVFNRYGQRVFYSAGYGTPWDGTVGGKPLPMATYYYVIHLKNGYAPRSGSITIVK</sequence>
<evidence type="ECO:0000313" key="8">
    <source>
        <dbReference type="Proteomes" id="UP000192277"/>
    </source>
</evidence>
<dbReference type="Pfam" id="PF18911">
    <property type="entry name" value="PKD_4"/>
    <property type="match status" value="5"/>
</dbReference>
<evidence type="ECO:0000313" key="7">
    <source>
        <dbReference type="EMBL" id="OQP49488.1"/>
    </source>
</evidence>